<reference evidence="1" key="1">
    <citation type="submission" date="2018-10" db="EMBL/GenBank/DDBJ databases">
        <title>Hidden diversity of soil giant viruses.</title>
        <authorList>
            <person name="Schulz F."/>
            <person name="Alteio L."/>
            <person name="Goudeau D."/>
            <person name="Ryan E.M."/>
            <person name="Malmstrom R.R."/>
            <person name="Blanchard J."/>
            <person name="Woyke T."/>
        </authorList>
    </citation>
    <scope>NUCLEOTIDE SEQUENCE</scope>
    <source>
        <strain evidence="1">HAV1</strain>
    </source>
</reference>
<protein>
    <submittedName>
        <fullName evidence="1">Uncharacterized protein</fullName>
    </submittedName>
</protein>
<accession>A0A3G5A435</accession>
<evidence type="ECO:0000313" key="1">
    <source>
        <dbReference type="EMBL" id="AYV81244.1"/>
    </source>
</evidence>
<organism evidence="1">
    <name type="scientific">Harvfovirus sp</name>
    <dbReference type="NCBI Taxonomy" id="2487768"/>
    <lineage>
        <taxon>Viruses</taxon>
        <taxon>Varidnaviria</taxon>
        <taxon>Bamfordvirae</taxon>
        <taxon>Nucleocytoviricota</taxon>
        <taxon>Megaviricetes</taxon>
        <taxon>Imitervirales</taxon>
        <taxon>Mimiviridae</taxon>
        <taxon>Klosneuvirinae</taxon>
    </lineage>
</organism>
<dbReference type="EMBL" id="MK072264">
    <property type="protein sequence ID" value="AYV81244.1"/>
    <property type="molecule type" value="Genomic_DNA"/>
</dbReference>
<proteinExistence type="predicted"/>
<sequence>MHRCVCGNGYKKSSRCYACGKQKVHRENIKKIHQGCDLCRLKEIEGYICCECELLPKHVLEEVYASTDLSRVLCQIIGNFMEPMIVLNRRKCFEFQCYVHSCFLHEIKCRTCSKSICSTHEKKCADCKKIFCSACIQIHNFRSNKCGFEGALCTNKNIECDMYMCNRKSNHRHICKKASINLCCYHFVPGI</sequence>
<name>A0A3G5A435_9VIRU</name>
<gene>
    <name evidence="1" type="ORF">Harvfovirus22_19</name>
</gene>